<organism evidence="3 4">
    <name type="scientific">Papaver somniferum</name>
    <name type="common">Opium poppy</name>
    <dbReference type="NCBI Taxonomy" id="3469"/>
    <lineage>
        <taxon>Eukaryota</taxon>
        <taxon>Viridiplantae</taxon>
        <taxon>Streptophyta</taxon>
        <taxon>Embryophyta</taxon>
        <taxon>Tracheophyta</taxon>
        <taxon>Spermatophyta</taxon>
        <taxon>Magnoliopsida</taxon>
        <taxon>Ranunculales</taxon>
        <taxon>Papaveraceae</taxon>
        <taxon>Papaveroideae</taxon>
        <taxon>Papaver</taxon>
    </lineage>
</organism>
<reference evidence="3 4" key="1">
    <citation type="journal article" date="2018" name="Science">
        <title>The opium poppy genome and morphinan production.</title>
        <authorList>
            <person name="Guo L."/>
            <person name="Winzer T."/>
            <person name="Yang X."/>
            <person name="Li Y."/>
            <person name="Ning Z."/>
            <person name="He Z."/>
            <person name="Teodor R."/>
            <person name="Lu Y."/>
            <person name="Bowser T.A."/>
            <person name="Graham I.A."/>
            <person name="Ye K."/>
        </authorList>
    </citation>
    <scope>NUCLEOTIDE SEQUENCE [LARGE SCALE GENOMIC DNA]</scope>
    <source>
        <strain evidence="4">cv. HN1</strain>
        <tissue evidence="3">Leaves</tissue>
    </source>
</reference>
<dbReference type="Gene3D" id="1.10.110.10">
    <property type="entry name" value="Plant lipid-transfer and hydrophobic proteins"/>
    <property type="match status" value="1"/>
</dbReference>
<dbReference type="Gramene" id="RZC82750">
    <property type="protein sequence ID" value="RZC82750"/>
    <property type="gene ID" value="C5167_045533"/>
</dbReference>
<dbReference type="Pfam" id="PF14368">
    <property type="entry name" value="LTP_2"/>
    <property type="match status" value="1"/>
</dbReference>
<dbReference type="InterPro" id="IPR044741">
    <property type="entry name" value="NsLTP-like"/>
</dbReference>
<dbReference type="Proteomes" id="UP000316621">
    <property type="component" value="Chromosome 11"/>
</dbReference>
<dbReference type="PANTHER" id="PTHR33286">
    <property type="entry name" value="BIFUNCTIONAL INHIBITOR/LIPID-TRANSFER PROTEIN/SEED STORAGE 2S ALBUMIN SUPERFAMILY PROTEIN"/>
    <property type="match status" value="1"/>
</dbReference>
<dbReference type="CDD" id="cd04660">
    <property type="entry name" value="nsLTP_like"/>
    <property type="match status" value="1"/>
</dbReference>
<name>A0A4Y7LDP6_PAPSO</name>
<dbReference type="SUPFAM" id="SSF47699">
    <property type="entry name" value="Bifunctional inhibitor/lipid-transfer protein/seed storage 2S albumin"/>
    <property type="match status" value="1"/>
</dbReference>
<evidence type="ECO:0000313" key="3">
    <source>
        <dbReference type="EMBL" id="RZC82750.1"/>
    </source>
</evidence>
<protein>
    <recommendedName>
        <fullName evidence="2">Bifunctional inhibitor/plant lipid transfer protein/seed storage helical domain-containing protein</fullName>
    </recommendedName>
</protein>
<keyword evidence="4" id="KW-1185">Reference proteome</keyword>
<keyword evidence="1" id="KW-0732">Signal</keyword>
<dbReference type="EMBL" id="CM010725">
    <property type="protein sequence ID" value="RZC82750.1"/>
    <property type="molecule type" value="Genomic_DNA"/>
</dbReference>
<dbReference type="InterPro" id="IPR036312">
    <property type="entry name" value="Bifun_inhib/LTP/seed_sf"/>
</dbReference>
<evidence type="ECO:0000256" key="1">
    <source>
        <dbReference type="SAM" id="SignalP"/>
    </source>
</evidence>
<sequence length="148" mass="15641">MASKVGFLGFAILVVVLLCNSTNGVSDDSRTGVRALCNSTIGVCNTENANHMESLGVLADGCDVDVQGLVAQCAPFVFKSGPKIPPTQGCCDVIQKADIPCVCKQITPEIEQVVSIEKVIYVAQFCHKDLPRGTKCGSVSIPPAMKRN</sequence>
<feature type="signal peptide" evidence="1">
    <location>
        <begin position="1"/>
        <end position="24"/>
    </location>
</feature>
<feature type="domain" description="Bifunctional inhibitor/plant lipid transfer protein/seed storage helical" evidence="2">
    <location>
        <begin position="56"/>
        <end position="136"/>
    </location>
</feature>
<dbReference type="OMA" id="NTENANH"/>
<evidence type="ECO:0000259" key="2">
    <source>
        <dbReference type="Pfam" id="PF14368"/>
    </source>
</evidence>
<proteinExistence type="predicted"/>
<accession>A0A4Y7LDP6</accession>
<evidence type="ECO:0000313" key="4">
    <source>
        <dbReference type="Proteomes" id="UP000316621"/>
    </source>
</evidence>
<dbReference type="AlphaFoldDB" id="A0A4Y7LDP6"/>
<feature type="chain" id="PRO_5021337962" description="Bifunctional inhibitor/plant lipid transfer protein/seed storage helical domain-containing protein" evidence="1">
    <location>
        <begin position="25"/>
        <end position="148"/>
    </location>
</feature>
<dbReference type="OrthoDB" id="678486at2759"/>
<gene>
    <name evidence="3" type="ORF">C5167_045533</name>
</gene>
<dbReference type="PANTHER" id="PTHR33286:SF1">
    <property type="entry name" value="OS01G0800600 PROTEIN"/>
    <property type="match status" value="1"/>
</dbReference>
<dbReference type="InterPro" id="IPR016140">
    <property type="entry name" value="Bifunc_inhib/LTP/seed_store"/>
</dbReference>